<dbReference type="EMBL" id="KB742579">
    <property type="protein sequence ID" value="EOB06844.1"/>
    <property type="molecule type" value="Genomic_DNA"/>
</dbReference>
<feature type="compositionally biased region" description="Acidic residues" evidence="9">
    <location>
        <begin position="96"/>
        <end position="118"/>
    </location>
</feature>
<feature type="region of interest" description="Disordered" evidence="9">
    <location>
        <begin position="1"/>
        <end position="28"/>
    </location>
</feature>
<evidence type="ECO:0000256" key="8">
    <source>
        <dbReference type="PROSITE-ProRule" id="PRU00091"/>
    </source>
</evidence>
<dbReference type="Gene3D" id="3.30.40.10">
    <property type="entry name" value="Zinc/RING finger domain, C3HC4 (zinc finger)"/>
    <property type="match status" value="1"/>
</dbReference>
<dbReference type="InterPro" id="IPR000219">
    <property type="entry name" value="DH_dom"/>
</dbReference>
<dbReference type="InterPro" id="IPR013083">
    <property type="entry name" value="Znf_RING/FYVE/PHD"/>
</dbReference>
<feature type="region of interest" description="Disordered" evidence="9">
    <location>
        <begin position="92"/>
        <end position="207"/>
    </location>
</feature>
<dbReference type="CDD" id="cd15792">
    <property type="entry name" value="PH1_FGD5"/>
    <property type="match status" value="1"/>
</dbReference>
<dbReference type="InterPro" id="IPR051092">
    <property type="entry name" value="FYVE_RhoGEF_PH"/>
</dbReference>
<evidence type="ECO:0000256" key="3">
    <source>
        <dbReference type="ARBA" id="ARBA00022658"/>
    </source>
</evidence>
<dbReference type="SUPFAM" id="SSF50729">
    <property type="entry name" value="PH domain-like"/>
    <property type="match status" value="2"/>
</dbReference>
<dbReference type="Pfam" id="PF00169">
    <property type="entry name" value="PH"/>
    <property type="match status" value="2"/>
</dbReference>
<dbReference type="InterPro" id="IPR001849">
    <property type="entry name" value="PH_domain"/>
</dbReference>
<keyword evidence="14" id="KW-1185">Reference proteome</keyword>
<feature type="domain" description="DH" evidence="11">
    <location>
        <begin position="896"/>
        <end position="1082"/>
    </location>
</feature>
<feature type="compositionally biased region" description="Pro residues" evidence="9">
    <location>
        <begin position="1"/>
        <end position="11"/>
    </location>
</feature>
<feature type="region of interest" description="Disordered" evidence="9">
    <location>
        <begin position="868"/>
        <end position="889"/>
    </location>
</feature>
<feature type="region of interest" description="Disordered" evidence="9">
    <location>
        <begin position="446"/>
        <end position="470"/>
    </location>
</feature>
<gene>
    <name evidence="13" type="ORF">Anapl_06429</name>
</gene>
<evidence type="ECO:0000256" key="1">
    <source>
        <dbReference type="ARBA" id="ARBA00004245"/>
    </source>
</evidence>
<feature type="non-terminal residue" evidence="13">
    <location>
        <position position="1438"/>
    </location>
</feature>
<dbReference type="InterPro" id="IPR011993">
    <property type="entry name" value="PH-like_dom_sf"/>
</dbReference>
<evidence type="ECO:0000256" key="4">
    <source>
        <dbReference type="ARBA" id="ARBA00022723"/>
    </source>
</evidence>
<feature type="compositionally biased region" description="Acidic residues" evidence="9">
    <location>
        <begin position="151"/>
        <end position="160"/>
    </location>
</feature>
<dbReference type="PANTHER" id="PTHR12673:SF13">
    <property type="entry name" value="FYVE, RHOGEF AND PH DOMAIN-CONTAINING PROTEIN 5"/>
    <property type="match status" value="1"/>
</dbReference>
<feature type="region of interest" description="Disordered" evidence="9">
    <location>
        <begin position="339"/>
        <end position="408"/>
    </location>
</feature>
<feature type="region of interest" description="Disordered" evidence="9">
    <location>
        <begin position="489"/>
        <end position="520"/>
    </location>
</feature>
<sequence length="1438" mass="160786">MSRGPKPPIAPKPKLSADTEGKSSVYTNNNLNKCSNGKLIFLDGELYEGNQCHADCPESEADNEYIAVPEAQLTRKNCNDLEHKLDQSLDFSAENEVLETPEETEKEQDNIANDEDTSNQEVEHCNSLDIAEPVEPDSEASTVDCGQSEALCEETSDAPDENYCSSKNVDEDVVDESIPGCEKAGEDKEELPEILENGDGCPAHDSDHSVYAQLDLNMEEGFKNDDSASVDMLPNETSEETALGLELREGEPSAENGLGDSTHQVAAEEEKADTDEYNNTNTESASDGCQITERRGEEISEVACEASKDSVKEEEEAVKAENVDDGCQIAPFENYYGEEVPTEHSDENLQTEGTSLNGNGQIYDTLPSGPGMEPELEDTPVEEHSERVAETSKSDELQLEDNEVEAKSLSKSVLTLPEVVIVPEESEERETSSDSLDDPYVLPAENEITCEGQTDSGADHSKRGELGMDGENNLLTIDRKSIVTRTRSLSGKMPGYVPETVPEETGPETDLLPSCNGSGTEDVSNSLFSVEGKTMEANRALPTKSRRFILYPRSYSVEGREIPVSIYKESDGYVLDDGRIKRTEDNLSLPCVNGSSGSFSQGNLSSGVSTPSSVVDIPPPFELAYITKKPITKSSPSLLIENESPDKYSKKKKSSFKRFLTLKFKKKTENKVHVDVNVSSSRSSSESSYHGPLRLLELDRRSLSSSPQLKSHVGKLRASESPSAVLFYKDGKRKGTPKSFSRSVSRVESFEDRSRPPFMPLPLTKPRSISFPNADTSDYENIPAMSSDYENIQIPPRRSTRAGTFTEFFEDPSRALSAANENDGYVDMSSFTGFENKQQTTEQETESAYTEPYKVCPVSVIPVEVITSDEEQKSSEEEESSQGDPSLINKKEGQSRAYLIAQELMSSEKLYVEMLQQLHMNLYEGIIKVLGEDEQEVVELKQGLSELSEIYELHQEILGELEERVLKWEEHQKVADVFLSRKSRLNHHTAYIIQFDRNLALLDETCHKYSQLATIIQEFEKSSGGSPQSVKHQLLKVVQRVFQYRVLLTDYLNNLCPDSTEYEATQAALFIVSEITDRANESMLQGENLQKLVHIEYSVRGQRGLLQPGRVFVKEGTLMKVSGKNKHPRHLFLMNDVLLYTYPQKDGKYRLKNTLAVSGMKVSRPVTEKAQNVLKIEYDEYCLTLSASSCSERDDWYSCISRHIPDDYKAHNTSTFHSNVELREKLGITVGERPPTLVPVSHVMMCMNCGCDFTLTLRRHHCHACGKIVCRNCSRNKYPLKYLKDQAAKVCDSCYMELKKRERPLSVSFPPTSSRCSSSAFSVFHNIHYSSFKKQKKIPSALMEVAASGEGATISGYLSRCKRGKRHWKKRWFVIKGKVLYTYTANEDKVATESLPLLGFTIAPEKEEGSTDTVFHLYHKQTLFYSFRAEDNNSAQRY</sequence>
<evidence type="ECO:0000256" key="7">
    <source>
        <dbReference type="ARBA" id="ARBA00023212"/>
    </source>
</evidence>
<proteinExistence type="predicted"/>
<dbReference type="PROSITE" id="PS50003">
    <property type="entry name" value="PH_DOMAIN"/>
    <property type="match status" value="2"/>
</dbReference>
<dbReference type="PROSITE" id="PS50178">
    <property type="entry name" value="ZF_FYVE"/>
    <property type="match status" value="1"/>
</dbReference>
<dbReference type="Gene3D" id="1.20.900.10">
    <property type="entry name" value="Dbl homology (DH) domain"/>
    <property type="match status" value="1"/>
</dbReference>
<dbReference type="SMART" id="SM00064">
    <property type="entry name" value="FYVE"/>
    <property type="match status" value="1"/>
</dbReference>
<feature type="domain" description="PH" evidence="10">
    <location>
        <begin position="1111"/>
        <end position="1205"/>
    </location>
</feature>
<dbReference type="Gene3D" id="2.30.29.30">
    <property type="entry name" value="Pleckstrin-homology domain (PH domain)/Phosphotyrosine-binding domain (PTB)"/>
    <property type="match status" value="2"/>
</dbReference>
<comment type="subcellular location">
    <subcellularLocation>
        <location evidence="1">Cytoplasm</location>
        <location evidence="1">Cytoskeleton</location>
    </subcellularLocation>
</comment>
<dbReference type="CDD" id="cd00160">
    <property type="entry name" value="RhoGEF"/>
    <property type="match status" value="1"/>
</dbReference>
<dbReference type="Proteomes" id="UP000296049">
    <property type="component" value="Unassembled WGS sequence"/>
</dbReference>
<reference evidence="14" key="1">
    <citation type="journal article" date="2013" name="Nat. Genet.">
        <title>The duck genome and transcriptome provide insight into an avian influenza virus reservoir species.</title>
        <authorList>
            <person name="Huang Y."/>
            <person name="Li Y."/>
            <person name="Burt D.W."/>
            <person name="Chen H."/>
            <person name="Zhang Y."/>
            <person name="Qian W."/>
            <person name="Kim H."/>
            <person name="Gan S."/>
            <person name="Zhao Y."/>
            <person name="Li J."/>
            <person name="Yi K."/>
            <person name="Feng H."/>
            <person name="Zhu P."/>
            <person name="Li B."/>
            <person name="Liu Q."/>
            <person name="Fairley S."/>
            <person name="Magor K.E."/>
            <person name="Du Z."/>
            <person name="Hu X."/>
            <person name="Goodman L."/>
            <person name="Tafer H."/>
            <person name="Vignal A."/>
            <person name="Lee T."/>
            <person name="Kim K.W."/>
            <person name="Sheng Z."/>
            <person name="An Y."/>
            <person name="Searle S."/>
            <person name="Herrero J."/>
            <person name="Groenen M.A."/>
            <person name="Crooijmans R.P."/>
            <person name="Faraut T."/>
            <person name="Cai Q."/>
            <person name="Webster R.G."/>
            <person name="Aldridge J.R."/>
            <person name="Warren W.C."/>
            <person name="Bartschat S."/>
            <person name="Kehr S."/>
            <person name="Marz M."/>
            <person name="Stadler P.F."/>
            <person name="Smith J."/>
            <person name="Kraus R.H."/>
            <person name="Zhao Y."/>
            <person name="Ren L."/>
            <person name="Fei J."/>
            <person name="Morisson M."/>
            <person name="Kaiser P."/>
            <person name="Griffin D.K."/>
            <person name="Rao M."/>
            <person name="Pitel F."/>
            <person name="Wang J."/>
            <person name="Li N."/>
        </authorList>
    </citation>
    <scope>NUCLEOTIDE SEQUENCE [LARGE SCALE GENOMIC DNA]</scope>
</reference>
<feature type="compositionally biased region" description="Polar residues" evidence="9">
    <location>
        <begin position="348"/>
        <end position="362"/>
    </location>
</feature>
<evidence type="ECO:0000256" key="6">
    <source>
        <dbReference type="ARBA" id="ARBA00022833"/>
    </source>
</evidence>
<name>R0LMA9_ANAPL</name>
<evidence type="ECO:0000259" key="11">
    <source>
        <dbReference type="PROSITE" id="PS50010"/>
    </source>
</evidence>
<evidence type="ECO:0000313" key="14">
    <source>
        <dbReference type="Proteomes" id="UP000296049"/>
    </source>
</evidence>
<evidence type="ECO:0000256" key="5">
    <source>
        <dbReference type="ARBA" id="ARBA00022771"/>
    </source>
</evidence>
<dbReference type="CDD" id="cd15742">
    <property type="entry name" value="FYVE_FGD5"/>
    <property type="match status" value="1"/>
</dbReference>
<dbReference type="InterPro" id="IPR017455">
    <property type="entry name" value="Znf_FYVE-rel"/>
</dbReference>
<dbReference type="InterPro" id="IPR000306">
    <property type="entry name" value="Znf_FYVE"/>
</dbReference>
<dbReference type="GO" id="GO:0008270">
    <property type="term" value="F:zinc ion binding"/>
    <property type="evidence" value="ECO:0007669"/>
    <property type="project" value="UniProtKB-KW"/>
</dbReference>
<dbReference type="GO" id="GO:0005856">
    <property type="term" value="C:cytoskeleton"/>
    <property type="evidence" value="ECO:0007669"/>
    <property type="project" value="UniProtKB-SubCell"/>
</dbReference>
<dbReference type="InterPro" id="IPR035899">
    <property type="entry name" value="DBL_dom_sf"/>
</dbReference>
<feature type="domain" description="PH" evidence="10">
    <location>
        <begin position="1351"/>
        <end position="1438"/>
    </location>
</feature>
<keyword evidence="2" id="KW-0963">Cytoplasm</keyword>
<keyword evidence="7" id="KW-0206">Cytoskeleton</keyword>
<dbReference type="PANTHER" id="PTHR12673">
    <property type="entry name" value="FACIOGENITAL DYSPLASIA PROTEIN"/>
    <property type="match status" value="1"/>
</dbReference>
<feature type="region of interest" description="Disordered" evidence="9">
    <location>
        <begin position="751"/>
        <end position="770"/>
    </location>
</feature>
<dbReference type="Pfam" id="PF01363">
    <property type="entry name" value="FYVE"/>
    <property type="match status" value="1"/>
</dbReference>
<evidence type="ECO:0000256" key="9">
    <source>
        <dbReference type="SAM" id="MobiDB-lite"/>
    </source>
</evidence>
<dbReference type="SMART" id="SM00325">
    <property type="entry name" value="RhoGEF"/>
    <property type="match status" value="1"/>
</dbReference>
<dbReference type="SUPFAM" id="SSF48065">
    <property type="entry name" value="DBL homology domain (DH-domain)"/>
    <property type="match status" value="1"/>
</dbReference>
<dbReference type="SMART" id="SM00233">
    <property type="entry name" value="PH"/>
    <property type="match status" value="2"/>
</dbReference>
<dbReference type="GO" id="GO:0005085">
    <property type="term" value="F:guanyl-nucleotide exchange factor activity"/>
    <property type="evidence" value="ECO:0007669"/>
    <property type="project" value="UniProtKB-KW"/>
</dbReference>
<feature type="compositionally biased region" description="Basic and acidic residues" evidence="9">
    <location>
        <begin position="457"/>
        <end position="466"/>
    </location>
</feature>
<feature type="compositionally biased region" description="Polar residues" evidence="9">
    <location>
        <begin position="277"/>
        <end position="289"/>
    </location>
</feature>
<feature type="domain" description="FYVE-type" evidence="12">
    <location>
        <begin position="1240"/>
        <end position="1299"/>
    </location>
</feature>
<keyword evidence="5 8" id="KW-0863">Zinc-finger</keyword>
<keyword evidence="6" id="KW-0862">Zinc</keyword>
<accession>R0LMA9</accession>
<evidence type="ECO:0000259" key="12">
    <source>
        <dbReference type="PROSITE" id="PS50178"/>
    </source>
</evidence>
<keyword evidence="3" id="KW-0344">Guanine-nucleotide releasing factor</keyword>
<evidence type="ECO:0000259" key="10">
    <source>
        <dbReference type="PROSITE" id="PS50003"/>
    </source>
</evidence>
<dbReference type="GO" id="GO:0005737">
    <property type="term" value="C:cytoplasm"/>
    <property type="evidence" value="ECO:0007669"/>
    <property type="project" value="TreeGrafter"/>
</dbReference>
<keyword evidence="4" id="KW-0479">Metal-binding</keyword>
<feature type="compositionally biased region" description="Basic and acidic residues" evidence="9">
    <location>
        <begin position="381"/>
        <end position="396"/>
    </location>
</feature>
<evidence type="ECO:0000256" key="2">
    <source>
        <dbReference type="ARBA" id="ARBA00022490"/>
    </source>
</evidence>
<dbReference type="PROSITE" id="PS50010">
    <property type="entry name" value="DH_2"/>
    <property type="match status" value="1"/>
</dbReference>
<feature type="region of interest" description="Disordered" evidence="9">
    <location>
        <begin position="223"/>
        <end position="291"/>
    </location>
</feature>
<dbReference type="Pfam" id="PF00621">
    <property type="entry name" value="RhoGEF"/>
    <property type="match status" value="1"/>
</dbReference>
<protein>
    <submittedName>
        <fullName evidence="13">FYVE, RhoGEF and PH domain-containing protein 5</fullName>
    </submittedName>
</protein>
<evidence type="ECO:0000313" key="13">
    <source>
        <dbReference type="EMBL" id="EOB06844.1"/>
    </source>
</evidence>
<organism evidence="13 14">
    <name type="scientific">Anas platyrhynchos</name>
    <name type="common">Mallard</name>
    <name type="synonym">Anas boschas</name>
    <dbReference type="NCBI Taxonomy" id="8839"/>
    <lineage>
        <taxon>Eukaryota</taxon>
        <taxon>Metazoa</taxon>
        <taxon>Chordata</taxon>
        <taxon>Craniata</taxon>
        <taxon>Vertebrata</taxon>
        <taxon>Euteleostomi</taxon>
        <taxon>Archelosauria</taxon>
        <taxon>Archosauria</taxon>
        <taxon>Dinosauria</taxon>
        <taxon>Saurischia</taxon>
        <taxon>Theropoda</taxon>
        <taxon>Coelurosauria</taxon>
        <taxon>Aves</taxon>
        <taxon>Neognathae</taxon>
        <taxon>Galloanserae</taxon>
        <taxon>Anseriformes</taxon>
        <taxon>Anatidae</taxon>
        <taxon>Anatinae</taxon>
        <taxon>Anas</taxon>
    </lineage>
</organism>